<organism evidence="2 3">
    <name type="scientific">Sutterella massiliensis</name>
    <dbReference type="NCBI Taxonomy" id="1816689"/>
    <lineage>
        <taxon>Bacteria</taxon>
        <taxon>Pseudomonadati</taxon>
        <taxon>Pseudomonadota</taxon>
        <taxon>Betaproteobacteria</taxon>
        <taxon>Burkholderiales</taxon>
        <taxon>Sutterellaceae</taxon>
        <taxon>Sutterella</taxon>
    </lineage>
</organism>
<comment type="caution">
    <text evidence="2">The sequence shown here is derived from an EMBL/GenBank/DDBJ whole genome shotgun (WGS) entry which is preliminary data.</text>
</comment>
<gene>
    <name evidence="2" type="ORF">H6A60_10530</name>
</gene>
<protein>
    <submittedName>
        <fullName evidence="2">Macro domain-containing protein</fullName>
    </submittedName>
</protein>
<accession>A0ABS2DU76</accession>
<reference evidence="2 3" key="1">
    <citation type="journal article" date="2021" name="Sci. Rep.">
        <title>The distribution of antibiotic resistance genes in chicken gut microbiota commensals.</title>
        <authorList>
            <person name="Juricova H."/>
            <person name="Matiasovicova J."/>
            <person name="Kubasova T."/>
            <person name="Cejkova D."/>
            <person name="Rychlik I."/>
        </authorList>
    </citation>
    <scope>NUCLEOTIDE SEQUENCE [LARGE SCALE GENOMIC DNA]</scope>
    <source>
        <strain evidence="2 3">An829</strain>
    </source>
</reference>
<dbReference type="Gene3D" id="3.40.220.10">
    <property type="entry name" value="Leucine Aminopeptidase, subunit E, domain 1"/>
    <property type="match status" value="1"/>
</dbReference>
<feature type="domain" description="Macro" evidence="1">
    <location>
        <begin position="1"/>
        <end position="168"/>
    </location>
</feature>
<dbReference type="EMBL" id="JACJJC010000026">
    <property type="protein sequence ID" value="MBM6704910.1"/>
    <property type="molecule type" value="Genomic_DNA"/>
</dbReference>
<dbReference type="SUPFAM" id="SSF52949">
    <property type="entry name" value="Macro domain-like"/>
    <property type="match status" value="1"/>
</dbReference>
<evidence type="ECO:0000259" key="1">
    <source>
        <dbReference type="PROSITE" id="PS51154"/>
    </source>
</evidence>
<dbReference type="Proteomes" id="UP000715095">
    <property type="component" value="Unassembled WGS sequence"/>
</dbReference>
<dbReference type="PROSITE" id="PS51154">
    <property type="entry name" value="MACRO"/>
    <property type="match status" value="1"/>
</dbReference>
<dbReference type="CDD" id="cd02908">
    <property type="entry name" value="Macro_OAADPr_deacetylase"/>
    <property type="match status" value="1"/>
</dbReference>
<sequence length="175" mass="18660">MDDSAIELQLGDITSLAVDAVVNSAKNSLTGGGGVDGAIHRAAGRELLLHCMRLPAAEIGDCVVTPGFGLKAPWIIHAVAPKWRGGGERELECLANCYRKSLDIALEEHFKSIAFPCIGTGKYRIPPQLAAETALAVLRAHPFAGKVVLCTFTASQYAIYAELLGRTVKLQTEKC</sequence>
<keyword evidence="3" id="KW-1185">Reference proteome</keyword>
<dbReference type="RefSeq" id="WP_205104384.1">
    <property type="nucleotide sequence ID" value="NZ_JACJJC010000026.1"/>
</dbReference>
<proteinExistence type="predicted"/>
<dbReference type="InterPro" id="IPR043472">
    <property type="entry name" value="Macro_dom-like"/>
</dbReference>
<name>A0ABS2DU76_9BURK</name>
<dbReference type="PANTHER" id="PTHR11106:SF27">
    <property type="entry name" value="MACRO DOMAIN-CONTAINING PROTEIN"/>
    <property type="match status" value="1"/>
</dbReference>
<evidence type="ECO:0000313" key="2">
    <source>
        <dbReference type="EMBL" id="MBM6704910.1"/>
    </source>
</evidence>
<dbReference type="Pfam" id="PF01661">
    <property type="entry name" value="Macro"/>
    <property type="match status" value="1"/>
</dbReference>
<dbReference type="SMART" id="SM00506">
    <property type="entry name" value="A1pp"/>
    <property type="match status" value="1"/>
</dbReference>
<evidence type="ECO:0000313" key="3">
    <source>
        <dbReference type="Proteomes" id="UP000715095"/>
    </source>
</evidence>
<dbReference type="PANTHER" id="PTHR11106">
    <property type="entry name" value="GANGLIOSIDE INDUCED DIFFERENTIATION ASSOCIATED PROTEIN 2-RELATED"/>
    <property type="match status" value="1"/>
</dbReference>
<dbReference type="InterPro" id="IPR002589">
    <property type="entry name" value="Macro_dom"/>
</dbReference>